<proteinExistence type="predicted"/>
<reference evidence="2" key="1">
    <citation type="journal article" date="2020" name="Nature">
        <title>Giant virus diversity and host interactions through global metagenomics.</title>
        <authorList>
            <person name="Schulz F."/>
            <person name="Roux S."/>
            <person name="Paez-Espino D."/>
            <person name="Jungbluth S."/>
            <person name="Walsh D.A."/>
            <person name="Denef V.J."/>
            <person name="McMahon K.D."/>
            <person name="Konstantinidis K.T."/>
            <person name="Eloe-Fadrosh E.A."/>
            <person name="Kyrpides N.C."/>
            <person name="Woyke T."/>
        </authorList>
    </citation>
    <scope>NUCLEOTIDE SEQUENCE</scope>
    <source>
        <strain evidence="2">GVMAG-M-3300009161-30</strain>
    </source>
</reference>
<evidence type="ECO:0000256" key="1">
    <source>
        <dbReference type="SAM" id="MobiDB-lite"/>
    </source>
</evidence>
<name>A0A6C0ETX5_9ZZZZ</name>
<organism evidence="2">
    <name type="scientific">viral metagenome</name>
    <dbReference type="NCBI Taxonomy" id="1070528"/>
    <lineage>
        <taxon>unclassified sequences</taxon>
        <taxon>metagenomes</taxon>
        <taxon>organismal metagenomes</taxon>
    </lineage>
</organism>
<feature type="region of interest" description="Disordered" evidence="1">
    <location>
        <begin position="59"/>
        <end position="79"/>
    </location>
</feature>
<dbReference type="EMBL" id="MN738945">
    <property type="protein sequence ID" value="QHT32634.1"/>
    <property type="molecule type" value="Genomic_DNA"/>
</dbReference>
<protein>
    <recommendedName>
        <fullName evidence="3">MIF4G domain-containing protein</fullName>
    </recommendedName>
</protein>
<evidence type="ECO:0000313" key="2">
    <source>
        <dbReference type="EMBL" id="QHT32634.1"/>
    </source>
</evidence>
<evidence type="ECO:0008006" key="3">
    <source>
        <dbReference type="Google" id="ProtNLM"/>
    </source>
</evidence>
<sequence>MQTMRYTLQDFTNITFEGFEIKLPDETMSMITDLALQVGSPTYIRTPIFSKREHNITSSDSNVDNNFKKKKRGNRSHEMVNDDDWESIRSFQATEIVHKVGIDAQIDVIRSCLNKMSDKNYNEQSAKIVEVLTNVTQNNVDPLDISRIGKAIFEIASNNRFYSKLYADLYSDLINKFEIMSVIFETNLNAFLELFTQIEHCSADEDYDKFCKINKDNEKRKALSSFIVNLTLNKIIKKDKLIELTFNLLNQVTILIKQDNKKNEVDEMSENIAILYNKELFNGCEQKIDDKNFMETITMFAHSKVKSYASLSNKSIFKFMDMIEM</sequence>
<accession>A0A6C0ETX5</accession>
<dbReference type="AlphaFoldDB" id="A0A6C0ETX5"/>